<evidence type="ECO:0000313" key="1">
    <source>
        <dbReference type="EMBL" id="KAJ3485153.1"/>
    </source>
</evidence>
<comment type="caution">
    <text evidence="1">The sequence shown here is derived from an EMBL/GenBank/DDBJ whole genome shotgun (WGS) entry which is preliminary data.</text>
</comment>
<evidence type="ECO:0000313" key="2">
    <source>
        <dbReference type="Proteomes" id="UP001148737"/>
    </source>
</evidence>
<sequence length="347" mass="38473">MAANRNRQMALSILSHCRPLARPRLHLLRPASQCRSYPTYRVQKETTATTHILPVGRAKRYDVESMLDFTAIPRSYVEAFISTCGDEFDIRSPAGYYDGLMVYAESIRSRGNAFTVIKPTDKLPDAVVLHDLGCIVAEASRGSMMGLAASLWFTAATWGYAPSTCSLAGFLAHTGMYGQSELFTPAEQRFQALVKQGRDPIAMAIQGEILCRQGSLAAAEDMLRKALRRHESKGELGNWEPNARISLGRTLAKRGKTDEAEAVLRKLSDEGYIEADGPLGKILRDKDPDLASQYMFRMGCVGFLDVFNDMAAIELDKSAKAENSRDAEEHRKWAEELSHLGNKKATF</sequence>
<accession>A0ACC1QS71</accession>
<gene>
    <name evidence="1" type="ORF">NLG97_g6879</name>
</gene>
<proteinExistence type="predicted"/>
<dbReference type="EMBL" id="JANAKD010000977">
    <property type="protein sequence ID" value="KAJ3485153.1"/>
    <property type="molecule type" value="Genomic_DNA"/>
</dbReference>
<name>A0ACC1QS71_9HYPO</name>
<protein>
    <submittedName>
        <fullName evidence="1">Uncharacterized protein</fullName>
    </submittedName>
</protein>
<reference evidence="1" key="1">
    <citation type="submission" date="2022-07" db="EMBL/GenBank/DDBJ databases">
        <title>Genome Sequence of Lecanicillium saksenae.</title>
        <authorList>
            <person name="Buettner E."/>
        </authorList>
    </citation>
    <scope>NUCLEOTIDE SEQUENCE</scope>
    <source>
        <strain evidence="1">VT-O1</strain>
    </source>
</reference>
<keyword evidence="2" id="KW-1185">Reference proteome</keyword>
<dbReference type="Proteomes" id="UP001148737">
    <property type="component" value="Unassembled WGS sequence"/>
</dbReference>
<organism evidence="1 2">
    <name type="scientific">Lecanicillium saksenae</name>
    <dbReference type="NCBI Taxonomy" id="468837"/>
    <lineage>
        <taxon>Eukaryota</taxon>
        <taxon>Fungi</taxon>
        <taxon>Dikarya</taxon>
        <taxon>Ascomycota</taxon>
        <taxon>Pezizomycotina</taxon>
        <taxon>Sordariomycetes</taxon>
        <taxon>Hypocreomycetidae</taxon>
        <taxon>Hypocreales</taxon>
        <taxon>Cordycipitaceae</taxon>
        <taxon>Lecanicillium</taxon>
    </lineage>
</organism>